<evidence type="ECO:0000313" key="2">
    <source>
        <dbReference type="EMBL" id="KAF1814394.1"/>
    </source>
</evidence>
<feature type="transmembrane region" description="Helical" evidence="1">
    <location>
        <begin position="37"/>
        <end position="61"/>
    </location>
</feature>
<gene>
    <name evidence="2 4" type="ORF">P152DRAFT_393654</name>
</gene>
<keyword evidence="1" id="KW-0812">Transmembrane</keyword>
<dbReference type="EMBL" id="ML975153">
    <property type="protein sequence ID" value="KAF1814394.1"/>
    <property type="molecule type" value="Genomic_DNA"/>
</dbReference>
<keyword evidence="1" id="KW-0472">Membrane</keyword>
<dbReference type="RefSeq" id="XP_033536025.1">
    <property type="nucleotide sequence ID" value="XM_033676211.1"/>
</dbReference>
<sequence>MALIEPVIAKPDLASIALLLVVVFLSLKILDMLRRTLVSWVLFFFRLAIYFTVAVAGVYVWNRGIDGTVDDIQHWSGRWHQEWQYWEDQAVAARAYDGQMGWAGNPLARQAWRRFGWNG</sequence>
<feature type="transmembrane region" description="Helical" evidence="1">
    <location>
        <begin position="13"/>
        <end position="30"/>
    </location>
</feature>
<evidence type="ECO:0000313" key="3">
    <source>
        <dbReference type="Proteomes" id="UP000504638"/>
    </source>
</evidence>
<dbReference type="OrthoDB" id="3559694at2759"/>
<dbReference type="Pfam" id="PF12716">
    <property type="entry name" value="Apq12"/>
    <property type="match status" value="1"/>
</dbReference>
<name>A0A6G1G8M6_9PEZI</name>
<keyword evidence="1" id="KW-1133">Transmembrane helix</keyword>
<dbReference type="GeneID" id="54416781"/>
<reference evidence="2 4" key="1">
    <citation type="submission" date="2020-01" db="EMBL/GenBank/DDBJ databases">
        <authorList>
            <consortium name="DOE Joint Genome Institute"/>
            <person name="Haridas S."/>
            <person name="Albert R."/>
            <person name="Binder M."/>
            <person name="Bloem J."/>
            <person name="Labutti K."/>
            <person name="Salamov A."/>
            <person name="Andreopoulos B."/>
            <person name="Baker S.E."/>
            <person name="Barry K."/>
            <person name="Bills G."/>
            <person name="Bluhm B.H."/>
            <person name="Cannon C."/>
            <person name="Castanera R."/>
            <person name="Culley D.E."/>
            <person name="Daum C."/>
            <person name="Ezra D."/>
            <person name="Gonzalez J.B."/>
            <person name="Henrissat B."/>
            <person name="Kuo A."/>
            <person name="Liang C."/>
            <person name="Lipzen A."/>
            <person name="Lutzoni F."/>
            <person name="Magnuson J."/>
            <person name="Mondo S."/>
            <person name="Nolan M."/>
            <person name="Ohm R."/>
            <person name="Pangilinan J."/>
            <person name="Park H.-J."/>
            <person name="Ramirez L."/>
            <person name="Alfaro M."/>
            <person name="Sun H."/>
            <person name="Tritt A."/>
            <person name="Yoshinaga Y."/>
            <person name="Zwiers L.-H."/>
            <person name="Turgeon B.G."/>
            <person name="Goodwin S.B."/>
            <person name="Spatafora J.W."/>
            <person name="Crous P.W."/>
            <person name="Grigoriev I.V."/>
        </authorList>
    </citation>
    <scope>NUCLEOTIDE SEQUENCE</scope>
    <source>
        <strain evidence="2 4">CBS 781.70</strain>
    </source>
</reference>
<evidence type="ECO:0000256" key="1">
    <source>
        <dbReference type="SAM" id="Phobius"/>
    </source>
</evidence>
<protein>
    <submittedName>
        <fullName evidence="2 4">Uncharacterized protein</fullName>
    </submittedName>
</protein>
<reference evidence="4" key="3">
    <citation type="submission" date="2025-04" db="UniProtKB">
        <authorList>
            <consortium name="RefSeq"/>
        </authorList>
    </citation>
    <scope>IDENTIFICATION</scope>
    <source>
        <strain evidence="4">CBS 781.70</strain>
    </source>
</reference>
<evidence type="ECO:0000313" key="4">
    <source>
        <dbReference type="RefSeq" id="XP_033536025.1"/>
    </source>
</evidence>
<accession>A0A6G1G8M6</accession>
<organism evidence="2">
    <name type="scientific">Eremomyces bilateralis CBS 781.70</name>
    <dbReference type="NCBI Taxonomy" id="1392243"/>
    <lineage>
        <taxon>Eukaryota</taxon>
        <taxon>Fungi</taxon>
        <taxon>Dikarya</taxon>
        <taxon>Ascomycota</taxon>
        <taxon>Pezizomycotina</taxon>
        <taxon>Dothideomycetes</taxon>
        <taxon>Dothideomycetes incertae sedis</taxon>
        <taxon>Eremomycetales</taxon>
        <taxon>Eremomycetaceae</taxon>
        <taxon>Eremomyces</taxon>
    </lineage>
</organism>
<dbReference type="InterPro" id="IPR024316">
    <property type="entry name" value="APQ12"/>
</dbReference>
<proteinExistence type="predicted"/>
<reference evidence="4" key="2">
    <citation type="submission" date="2020-04" db="EMBL/GenBank/DDBJ databases">
        <authorList>
            <consortium name="NCBI Genome Project"/>
        </authorList>
    </citation>
    <scope>NUCLEOTIDE SEQUENCE</scope>
    <source>
        <strain evidence="4">CBS 781.70</strain>
    </source>
</reference>
<dbReference type="Proteomes" id="UP000504638">
    <property type="component" value="Unplaced"/>
</dbReference>
<dbReference type="AlphaFoldDB" id="A0A6G1G8M6"/>
<keyword evidence="3" id="KW-1185">Reference proteome</keyword>